<evidence type="ECO:0000313" key="2">
    <source>
        <dbReference type="EMBL" id="MBO0511923.1"/>
    </source>
</evidence>
<feature type="transmembrane region" description="Helical" evidence="1">
    <location>
        <begin position="16"/>
        <end position="35"/>
    </location>
</feature>
<keyword evidence="1" id="KW-0812">Transmembrane</keyword>
<evidence type="ECO:0000256" key="1">
    <source>
        <dbReference type="SAM" id="Phobius"/>
    </source>
</evidence>
<comment type="caution">
    <text evidence="2">The sequence shown here is derived from an EMBL/GenBank/DDBJ whole genome shotgun (WGS) entry which is preliminary data.</text>
</comment>
<sequence length="131" mass="13735">MTMPTTHAPAAPSRQGAYLLVPLLVAVSVALLVAYGTFDGDTFQHCKYLGPSTRMYATAWASPLCALAAGALVLARRGGPRSWHRTFATCVACLIPVLLLVQAFVLYDVYAPDPSGGNDCSGLGAVLALRP</sequence>
<dbReference type="RefSeq" id="WP_206961325.1">
    <property type="nucleotide sequence ID" value="NZ_BAAAJJ010000001.1"/>
</dbReference>
<proteinExistence type="predicted"/>
<reference evidence="2" key="1">
    <citation type="submission" date="2021-03" db="EMBL/GenBank/DDBJ databases">
        <title>Streptomyces poriferae sp. nov., a novel marine sponge-derived Actinobacteria species with anti-MRSA activity.</title>
        <authorList>
            <person name="Sandoval-Powers M."/>
            <person name="Kralova S."/>
            <person name="Nguyen G.-S."/>
            <person name="Fawwal D."/>
            <person name="Degnes K."/>
            <person name="Klinkenberg G."/>
            <person name="Sletta H."/>
            <person name="Wentzel A."/>
            <person name="Liles M.R."/>
        </authorList>
    </citation>
    <scope>NUCLEOTIDE SEQUENCE</scope>
    <source>
        <strain evidence="2">DSM 41794</strain>
    </source>
</reference>
<keyword evidence="1" id="KW-0472">Membrane</keyword>
<organism evidence="2 3">
    <name type="scientific">Streptomyces beijiangensis</name>
    <dbReference type="NCBI Taxonomy" id="163361"/>
    <lineage>
        <taxon>Bacteria</taxon>
        <taxon>Bacillati</taxon>
        <taxon>Actinomycetota</taxon>
        <taxon>Actinomycetes</taxon>
        <taxon>Kitasatosporales</taxon>
        <taxon>Streptomycetaceae</taxon>
        <taxon>Streptomyces</taxon>
    </lineage>
</organism>
<dbReference type="EMBL" id="JAFLRJ010000077">
    <property type="protein sequence ID" value="MBO0511923.1"/>
    <property type="molecule type" value="Genomic_DNA"/>
</dbReference>
<keyword evidence="1" id="KW-1133">Transmembrane helix</keyword>
<dbReference type="Proteomes" id="UP000664167">
    <property type="component" value="Unassembled WGS sequence"/>
</dbReference>
<accession>A0A939JF12</accession>
<protein>
    <submittedName>
        <fullName evidence="2">Uncharacterized protein</fullName>
    </submittedName>
</protein>
<dbReference type="AlphaFoldDB" id="A0A939JF12"/>
<evidence type="ECO:0000313" key="3">
    <source>
        <dbReference type="Proteomes" id="UP000664167"/>
    </source>
</evidence>
<feature type="transmembrane region" description="Helical" evidence="1">
    <location>
        <begin position="87"/>
        <end position="107"/>
    </location>
</feature>
<gene>
    <name evidence="2" type="ORF">J0695_08850</name>
</gene>
<keyword evidence="3" id="KW-1185">Reference proteome</keyword>
<feature type="transmembrane region" description="Helical" evidence="1">
    <location>
        <begin position="55"/>
        <end position="75"/>
    </location>
</feature>
<name>A0A939JF12_9ACTN</name>